<feature type="region of interest" description="Disordered" evidence="1">
    <location>
        <begin position="458"/>
        <end position="566"/>
    </location>
</feature>
<dbReference type="OrthoDB" id="426293at2759"/>
<dbReference type="RefSeq" id="XP_013339914.1">
    <property type="nucleotide sequence ID" value="XM_013484460.1"/>
</dbReference>
<feature type="compositionally biased region" description="Low complexity" evidence="1">
    <location>
        <begin position="497"/>
        <end position="514"/>
    </location>
</feature>
<dbReference type="GeneID" id="25371872"/>
<dbReference type="EMBL" id="KL584778">
    <property type="protein sequence ID" value="KEQ91490.1"/>
    <property type="molecule type" value="Genomic_DNA"/>
</dbReference>
<evidence type="ECO:0000256" key="1">
    <source>
        <dbReference type="SAM" id="MobiDB-lite"/>
    </source>
</evidence>
<dbReference type="HOGENOM" id="CLU_481434_0_0_1"/>
<evidence type="ECO:0000256" key="2">
    <source>
        <dbReference type="SAM" id="Phobius"/>
    </source>
</evidence>
<dbReference type="STRING" id="1043005.A0A074Y172"/>
<gene>
    <name evidence="3" type="ORF">AUEXF2481DRAFT_8551</name>
</gene>
<sequence length="566" mass="65108">MTAIETDKSDRCSVESQFRSQRLIFQEGFESRSVTELFNLNDKGFYQDLYTFGDLQNEGHINMTVCWYSSNPKPRNADPAWAWPSGKLYDAPYERSLHGKACSIWAQWSDTDTTTRDQNWICRVQTASRDLVFDDIERLVREPLLALPLTICLVTSMVLKRVMEEWDSLLRYMESMVNVHNEIVDPDRHDRLLFDDEQFSRSRRYFWMLSSLSAYKQMLEETRLNCERLFELVNRVYPDRAVLAGKELKVLEALDPQMVRLNRTMKRASLLHSRVLALRDGLFNASAVLESRAANRLSENVRLLTYVSIFYLPLSFCTSLWSTTNTFSWTGLMLAMCLTAIATYLVTFNLNQIVRLLSEVYSTFRSRIIDHMADHVNIDTSDNGVSSETSSNLPGSRREWIAIAARFRQFKPPKLQPQPSEWLILRYIIETTAQMVWDLTPRKVFNAIRWSYRRRNTKWTGRPMSNDAQQEDNNSDNDGTFEQEDPWMFDMSRSDVGAGASDRSTDAASRSTASVHMSEPHSGPETDNGIGEDLPTPSLLHRRHVKEQDLEAGVAARASAEVTASD</sequence>
<organism evidence="3 4">
    <name type="scientific">Aureobasidium subglaciale (strain EXF-2481)</name>
    <name type="common">Aureobasidium pullulans var. subglaciale</name>
    <dbReference type="NCBI Taxonomy" id="1043005"/>
    <lineage>
        <taxon>Eukaryota</taxon>
        <taxon>Fungi</taxon>
        <taxon>Dikarya</taxon>
        <taxon>Ascomycota</taxon>
        <taxon>Pezizomycotina</taxon>
        <taxon>Dothideomycetes</taxon>
        <taxon>Dothideomycetidae</taxon>
        <taxon>Dothideales</taxon>
        <taxon>Saccotheciaceae</taxon>
        <taxon>Aureobasidium</taxon>
    </lineage>
</organism>
<feature type="compositionally biased region" description="Acidic residues" evidence="1">
    <location>
        <begin position="469"/>
        <end position="487"/>
    </location>
</feature>
<keyword evidence="2" id="KW-1133">Transmembrane helix</keyword>
<name>A0A074Y172_AURSE</name>
<feature type="transmembrane region" description="Helical" evidence="2">
    <location>
        <begin position="327"/>
        <end position="348"/>
    </location>
</feature>
<keyword evidence="2" id="KW-0472">Membrane</keyword>
<keyword evidence="2" id="KW-0812">Transmembrane</keyword>
<dbReference type="Proteomes" id="UP000030641">
    <property type="component" value="Unassembled WGS sequence"/>
</dbReference>
<evidence type="ECO:0000313" key="4">
    <source>
        <dbReference type="Proteomes" id="UP000030641"/>
    </source>
</evidence>
<keyword evidence="4" id="KW-1185">Reference proteome</keyword>
<feature type="transmembrane region" description="Helical" evidence="2">
    <location>
        <begin position="303"/>
        <end position="321"/>
    </location>
</feature>
<evidence type="ECO:0000313" key="3">
    <source>
        <dbReference type="EMBL" id="KEQ91490.1"/>
    </source>
</evidence>
<reference evidence="3 4" key="1">
    <citation type="journal article" date="2014" name="BMC Genomics">
        <title>Genome sequencing of four Aureobasidium pullulans varieties: biotechnological potential, stress tolerance, and description of new species.</title>
        <authorList>
            <person name="Gostin Ar C."/>
            <person name="Ohm R.A."/>
            <person name="Kogej T."/>
            <person name="Sonjak S."/>
            <person name="Turk M."/>
            <person name="Zajc J."/>
            <person name="Zalar P."/>
            <person name="Grube M."/>
            <person name="Sun H."/>
            <person name="Han J."/>
            <person name="Sharma A."/>
            <person name="Chiniquy J."/>
            <person name="Ngan C.Y."/>
            <person name="Lipzen A."/>
            <person name="Barry K."/>
            <person name="Grigoriev I.V."/>
            <person name="Gunde-Cimerman N."/>
        </authorList>
    </citation>
    <scope>NUCLEOTIDE SEQUENCE [LARGE SCALE GENOMIC DNA]</scope>
    <source>
        <strain evidence="3 4">EXF-2481</strain>
    </source>
</reference>
<protein>
    <submittedName>
        <fullName evidence="3">Uncharacterized protein</fullName>
    </submittedName>
</protein>
<accession>A0A074Y172</accession>
<dbReference type="InParanoid" id="A0A074Y172"/>
<proteinExistence type="predicted"/>
<dbReference type="AlphaFoldDB" id="A0A074Y172"/>